<keyword evidence="2" id="KW-0614">Plasmid</keyword>
<sequence length="67" mass="6894">MDSATGTASLLPGQTSIDDVLKEQYDLTPQLPLRWAAPGSSQRLYPARDAAGAPPSAPTAGGVNDRA</sequence>
<proteinExistence type="predicted"/>
<dbReference type="EMBL" id="JQ418529">
    <property type="protein sequence ID" value="AFK89358.1"/>
    <property type="molecule type" value="Genomic_DNA"/>
</dbReference>
<protein>
    <submittedName>
        <fullName evidence="2">Uncharacterized protein</fullName>
    </submittedName>
</protein>
<geneLocation type="plasmid" evidence="2">
    <name>pJ340-114</name>
</geneLocation>
<dbReference type="AlphaFoldDB" id="I3W181"/>
<organism evidence="2">
    <name type="scientific">Arthrobacter sp. J3.40</name>
    <dbReference type="NCBI Taxonomy" id="347209"/>
    <lineage>
        <taxon>Bacteria</taxon>
        <taxon>Bacillati</taxon>
        <taxon>Actinomycetota</taxon>
        <taxon>Actinomycetes</taxon>
        <taxon>Micrococcales</taxon>
        <taxon>Micrococcaceae</taxon>
        <taxon>Arthrobacter</taxon>
    </lineage>
</organism>
<feature type="region of interest" description="Disordered" evidence="1">
    <location>
        <begin position="37"/>
        <end position="67"/>
    </location>
</feature>
<feature type="compositionally biased region" description="Low complexity" evidence="1">
    <location>
        <begin position="50"/>
        <end position="67"/>
    </location>
</feature>
<reference evidence="2" key="1">
    <citation type="submission" date="2012-01" db="EMBL/GenBank/DDBJ databases">
        <authorList>
            <person name="Summers A.O."/>
            <person name="Wireman J."/>
            <person name="Sale K."/>
        </authorList>
    </citation>
    <scope>NUCLEOTIDE SEQUENCE</scope>
    <source>
        <strain evidence="2">J3-40</strain>
        <plasmid evidence="2">pJ340-114</plasmid>
    </source>
</reference>
<name>I3W181_9MICC</name>
<accession>I3W181</accession>
<evidence type="ECO:0000256" key="1">
    <source>
        <dbReference type="SAM" id="MobiDB-lite"/>
    </source>
</evidence>
<evidence type="ECO:0000313" key="2">
    <source>
        <dbReference type="EMBL" id="AFK89358.1"/>
    </source>
</evidence>